<dbReference type="CDD" id="cd10548">
    <property type="entry name" value="cupin_CDO"/>
    <property type="match status" value="1"/>
</dbReference>
<dbReference type="Pfam" id="PF05995">
    <property type="entry name" value="CDO_I"/>
    <property type="match status" value="1"/>
</dbReference>
<name>A0A7X3FI94_9BACL</name>
<dbReference type="SUPFAM" id="SSF51182">
    <property type="entry name" value="RmlC-like cupins"/>
    <property type="match status" value="1"/>
</dbReference>
<gene>
    <name evidence="3" type="ORF">EDM21_12185</name>
</gene>
<dbReference type="InterPro" id="IPR010300">
    <property type="entry name" value="CDO_1"/>
</dbReference>
<evidence type="ECO:0000313" key="3">
    <source>
        <dbReference type="EMBL" id="MVP00269.1"/>
    </source>
</evidence>
<comment type="caution">
    <text evidence="3">The sequence shown here is derived from an EMBL/GenBank/DDBJ whole genome shotgun (WGS) entry which is preliminary data.</text>
</comment>
<dbReference type="OrthoDB" id="7059163at2"/>
<feature type="binding site" evidence="2">
    <location>
        <position position="126"/>
    </location>
    <ligand>
        <name>Fe cation</name>
        <dbReference type="ChEBI" id="CHEBI:24875"/>
        <note>catalytic</note>
    </ligand>
</feature>
<dbReference type="AlphaFoldDB" id="A0A7X3FI94"/>
<feature type="binding site" evidence="2">
    <location>
        <position position="75"/>
    </location>
    <ligand>
        <name>Fe cation</name>
        <dbReference type="ChEBI" id="CHEBI:24875"/>
        <note>catalytic</note>
    </ligand>
</feature>
<dbReference type="EMBL" id="RHLK01000006">
    <property type="protein sequence ID" value="MVP00269.1"/>
    <property type="molecule type" value="Genomic_DNA"/>
</dbReference>
<dbReference type="Proteomes" id="UP000490800">
    <property type="component" value="Unassembled WGS sequence"/>
</dbReference>
<dbReference type="GO" id="GO:0005506">
    <property type="term" value="F:iron ion binding"/>
    <property type="evidence" value="ECO:0007669"/>
    <property type="project" value="InterPro"/>
</dbReference>
<dbReference type="Gene3D" id="2.60.120.10">
    <property type="entry name" value="Jelly Rolls"/>
    <property type="match status" value="1"/>
</dbReference>
<proteinExistence type="inferred from homology"/>
<dbReference type="RefSeq" id="WP_157335815.1">
    <property type="nucleotide sequence ID" value="NZ_RHLK01000006.1"/>
</dbReference>
<accession>A0A7X3FI94</accession>
<dbReference type="GO" id="GO:0016702">
    <property type="term" value="F:oxidoreductase activity, acting on single donors with incorporation of molecular oxygen, incorporation of two atoms of oxygen"/>
    <property type="evidence" value="ECO:0007669"/>
    <property type="project" value="InterPro"/>
</dbReference>
<feature type="binding site" evidence="2">
    <location>
        <position position="77"/>
    </location>
    <ligand>
        <name>Fe cation</name>
        <dbReference type="ChEBI" id="CHEBI:24875"/>
        <note>catalytic</note>
    </ligand>
</feature>
<keyword evidence="4" id="KW-1185">Reference proteome</keyword>
<keyword evidence="2" id="KW-0479">Metal-binding</keyword>
<keyword evidence="2" id="KW-0408">Iron</keyword>
<sequence length="163" mass="18057">MEITDCIRETFGAIKRPTLNELRTALESLPLEKDLSALCGAVPGLLPYGRRVLCRTDEVEVIAIHIPAGSQTAIHDHGQSAGCARIIEGRLLNVWYELDRAGYPEPFMAAALTEGEYMYAPKGQIHQMRNEGEGRVVSLHVYSPPLSGTTSYRPYLEVLDFVI</sequence>
<protein>
    <submittedName>
        <fullName evidence="3">Cupin domain-containing protein</fullName>
    </submittedName>
</protein>
<reference evidence="3 4" key="1">
    <citation type="journal article" date="2019" name="Microorganisms">
        <title>Paenibacillus lutrae sp. nov., A Chitinolytic Species Isolated from A River Otter in Castril Natural Park, Granada, Spain.</title>
        <authorList>
            <person name="Rodriguez M."/>
            <person name="Reina J.C."/>
            <person name="Bejar V."/>
            <person name="Llamas I."/>
        </authorList>
    </citation>
    <scope>NUCLEOTIDE SEQUENCE [LARGE SCALE GENOMIC DNA]</scope>
    <source>
        <strain evidence="3 4">N10</strain>
    </source>
</reference>
<dbReference type="InterPro" id="IPR014710">
    <property type="entry name" value="RmlC-like_jellyroll"/>
</dbReference>
<comment type="similarity">
    <text evidence="1">Belongs to the cysteine dioxygenase family.</text>
</comment>
<evidence type="ECO:0000256" key="2">
    <source>
        <dbReference type="PIRSR" id="PIRSR610300-51"/>
    </source>
</evidence>
<evidence type="ECO:0000313" key="4">
    <source>
        <dbReference type="Proteomes" id="UP000490800"/>
    </source>
</evidence>
<organism evidence="3 4">
    <name type="scientific">Paenibacillus lutrae</name>
    <dbReference type="NCBI Taxonomy" id="2078573"/>
    <lineage>
        <taxon>Bacteria</taxon>
        <taxon>Bacillati</taxon>
        <taxon>Bacillota</taxon>
        <taxon>Bacilli</taxon>
        <taxon>Bacillales</taxon>
        <taxon>Paenibacillaceae</taxon>
        <taxon>Paenibacillus</taxon>
    </lineage>
</organism>
<dbReference type="InterPro" id="IPR011051">
    <property type="entry name" value="RmlC_Cupin_sf"/>
</dbReference>
<evidence type="ECO:0000256" key="1">
    <source>
        <dbReference type="ARBA" id="ARBA00006622"/>
    </source>
</evidence>